<organism evidence="1 2">
    <name type="scientific">Colletotrichum orbiculare (strain 104-T / ATCC 96160 / CBS 514.97 / LARS 414 / MAFF 240422)</name>
    <name type="common">Cucumber anthracnose fungus</name>
    <name type="synonym">Colletotrichum lagenarium</name>
    <dbReference type="NCBI Taxonomy" id="1213857"/>
    <lineage>
        <taxon>Eukaryota</taxon>
        <taxon>Fungi</taxon>
        <taxon>Dikarya</taxon>
        <taxon>Ascomycota</taxon>
        <taxon>Pezizomycotina</taxon>
        <taxon>Sordariomycetes</taxon>
        <taxon>Hypocreomycetidae</taxon>
        <taxon>Glomerellales</taxon>
        <taxon>Glomerellaceae</taxon>
        <taxon>Colletotrichum</taxon>
        <taxon>Colletotrichum orbiculare species complex</taxon>
    </lineage>
</organism>
<proteinExistence type="predicted"/>
<dbReference type="STRING" id="1213857.A0A484FCM5"/>
<protein>
    <submittedName>
        <fullName evidence="1">Uncharacterized protein</fullName>
    </submittedName>
</protein>
<reference evidence="2" key="2">
    <citation type="journal article" date="2019" name="Mol. Plant Microbe Interact.">
        <title>Genome sequence resources for four phytopathogenic fungi from the Colletotrichum orbiculare species complex.</title>
        <authorList>
            <person name="Gan P."/>
            <person name="Tsushima A."/>
            <person name="Narusaka M."/>
            <person name="Narusaka Y."/>
            <person name="Takano Y."/>
            <person name="Kubo Y."/>
            <person name="Shirasu K."/>
        </authorList>
    </citation>
    <scope>GENOME REANNOTATION</scope>
    <source>
        <strain evidence="2">104-T / ATCC 96160 / CBS 514.97 / LARS 414 / MAFF 240422</strain>
    </source>
</reference>
<sequence length="136" mass="14857">MTPKRGTSYLRRVAARKVQQQGCSASLLLIVTMSAHGSNDAGHAIHLCSAAVVQMARLPQVVAEWGSRADVPLIRVNSVSPGVHQDPHDDAASQWPRGWESSDGRYHADRLSEAHEYTISPGFLMGDEELHTSLLF</sequence>
<keyword evidence="2" id="KW-1185">Reference proteome</keyword>
<accession>A0A484FCM5</accession>
<gene>
    <name evidence="1" type="ORF">Cob_v011396</name>
</gene>
<comment type="caution">
    <text evidence="1">The sequence shown here is derived from an EMBL/GenBank/DDBJ whole genome shotgun (WGS) entry which is preliminary data.</text>
</comment>
<dbReference type="Proteomes" id="UP000014480">
    <property type="component" value="Unassembled WGS sequence"/>
</dbReference>
<dbReference type="AlphaFoldDB" id="A0A484FCM5"/>
<name>A0A484FCM5_COLOR</name>
<evidence type="ECO:0000313" key="2">
    <source>
        <dbReference type="Proteomes" id="UP000014480"/>
    </source>
</evidence>
<evidence type="ECO:0000313" key="1">
    <source>
        <dbReference type="EMBL" id="TDZ15708.1"/>
    </source>
</evidence>
<dbReference type="EMBL" id="AMCV02000039">
    <property type="protein sequence ID" value="TDZ15708.1"/>
    <property type="molecule type" value="Genomic_DNA"/>
</dbReference>
<reference evidence="2" key="1">
    <citation type="journal article" date="2013" name="New Phytol.">
        <title>Comparative genomic and transcriptomic analyses reveal the hemibiotrophic stage shift of Colletotrichum fungi.</title>
        <authorList>
            <person name="Gan P."/>
            <person name="Ikeda K."/>
            <person name="Irieda H."/>
            <person name="Narusaka M."/>
            <person name="O'Connell R.J."/>
            <person name="Narusaka Y."/>
            <person name="Takano Y."/>
            <person name="Kubo Y."/>
            <person name="Shirasu K."/>
        </authorList>
    </citation>
    <scope>NUCLEOTIDE SEQUENCE [LARGE SCALE GENOMIC DNA]</scope>
    <source>
        <strain evidence="2">104-T / ATCC 96160 / CBS 514.97 / LARS 414 / MAFF 240422</strain>
    </source>
</reference>